<dbReference type="EMBL" id="CP001819">
    <property type="protein sequence ID" value="ACZ20247.1"/>
    <property type="molecule type" value="Genomic_DNA"/>
</dbReference>
<evidence type="ECO:0000259" key="6">
    <source>
        <dbReference type="Pfam" id="PF08281"/>
    </source>
</evidence>
<proteinExistence type="inferred from homology"/>
<accession>D1BJJ1</accession>
<dbReference type="RefSeq" id="WP_012865316.1">
    <property type="nucleotide sequence ID" value="NC_013521.1"/>
</dbReference>
<comment type="similarity">
    <text evidence="1">Belongs to the sigma-70 factor family. ECF subfamily.</text>
</comment>
<evidence type="ECO:0000259" key="5">
    <source>
        <dbReference type="Pfam" id="PF04542"/>
    </source>
</evidence>
<dbReference type="InterPro" id="IPR014284">
    <property type="entry name" value="RNA_pol_sigma-70_dom"/>
</dbReference>
<dbReference type="PANTHER" id="PTHR43133">
    <property type="entry name" value="RNA POLYMERASE ECF-TYPE SIGMA FACTO"/>
    <property type="match status" value="1"/>
</dbReference>
<evidence type="ECO:0000256" key="4">
    <source>
        <dbReference type="ARBA" id="ARBA00023163"/>
    </source>
</evidence>
<dbReference type="Gene3D" id="1.10.10.10">
    <property type="entry name" value="Winged helix-like DNA-binding domain superfamily/Winged helix DNA-binding domain"/>
    <property type="match status" value="1"/>
</dbReference>
<dbReference type="AlphaFoldDB" id="D1BJJ1"/>
<dbReference type="CDD" id="cd06171">
    <property type="entry name" value="Sigma70_r4"/>
    <property type="match status" value="1"/>
</dbReference>
<evidence type="ECO:0000313" key="7">
    <source>
        <dbReference type="EMBL" id="ACZ20247.1"/>
    </source>
</evidence>
<feature type="domain" description="RNA polymerase sigma factor 70 region 4 type 2" evidence="6">
    <location>
        <begin position="95"/>
        <end position="146"/>
    </location>
</feature>
<dbReference type="GO" id="GO:0006352">
    <property type="term" value="P:DNA-templated transcription initiation"/>
    <property type="evidence" value="ECO:0007669"/>
    <property type="project" value="InterPro"/>
</dbReference>
<dbReference type="SUPFAM" id="SSF88946">
    <property type="entry name" value="Sigma2 domain of RNA polymerase sigma factors"/>
    <property type="match status" value="1"/>
</dbReference>
<evidence type="ECO:0000313" key="8">
    <source>
        <dbReference type="Proteomes" id="UP000000322"/>
    </source>
</evidence>
<evidence type="ECO:0000256" key="1">
    <source>
        <dbReference type="ARBA" id="ARBA00010641"/>
    </source>
</evidence>
<evidence type="ECO:0000256" key="2">
    <source>
        <dbReference type="ARBA" id="ARBA00023015"/>
    </source>
</evidence>
<dbReference type="eggNOG" id="COG1595">
    <property type="taxonomic scope" value="Bacteria"/>
</dbReference>
<name>D1BJJ1_SANKS</name>
<dbReference type="STRING" id="446469.Sked_02780"/>
<dbReference type="Pfam" id="PF08281">
    <property type="entry name" value="Sigma70_r4_2"/>
    <property type="match status" value="1"/>
</dbReference>
<dbReference type="InterPro" id="IPR013324">
    <property type="entry name" value="RNA_pol_sigma_r3/r4-like"/>
</dbReference>
<dbReference type="InterPro" id="IPR013249">
    <property type="entry name" value="RNA_pol_sigma70_r4_t2"/>
</dbReference>
<dbReference type="InterPro" id="IPR036388">
    <property type="entry name" value="WH-like_DNA-bd_sf"/>
</dbReference>
<protein>
    <submittedName>
        <fullName evidence="7">RNA polymerase sigma factor, sigma-70 family</fullName>
    </submittedName>
</protein>
<dbReference type="Gene3D" id="1.10.1740.10">
    <property type="match status" value="1"/>
</dbReference>
<sequence length="163" mass="18674">MFSTFFTTNYPPALRLAERRLSSRDDAEEVVTEAFRIMWERSVAGGSLSVPWLYGVLRNLVGNEYRRRLRSAELRRTLADDLRIVRPRADDACLDVRDALLRLPPLHREVLVMTYWGRLTDHEIAGALEITPAAVRSRLTRARALLRSTLLADPVTENRLTVT</sequence>
<evidence type="ECO:0000256" key="3">
    <source>
        <dbReference type="ARBA" id="ARBA00023082"/>
    </source>
</evidence>
<dbReference type="InterPro" id="IPR039425">
    <property type="entry name" value="RNA_pol_sigma-70-like"/>
</dbReference>
<keyword evidence="3" id="KW-0731">Sigma factor</keyword>
<keyword evidence="4" id="KW-0804">Transcription</keyword>
<dbReference type="SUPFAM" id="SSF88659">
    <property type="entry name" value="Sigma3 and sigma4 domains of RNA polymerase sigma factors"/>
    <property type="match status" value="1"/>
</dbReference>
<keyword evidence="2" id="KW-0805">Transcription regulation</keyword>
<dbReference type="GO" id="GO:0016987">
    <property type="term" value="F:sigma factor activity"/>
    <property type="evidence" value="ECO:0007669"/>
    <property type="project" value="UniProtKB-KW"/>
</dbReference>
<dbReference type="Pfam" id="PF04542">
    <property type="entry name" value="Sigma70_r2"/>
    <property type="match status" value="1"/>
</dbReference>
<reference evidence="7 8" key="1">
    <citation type="journal article" date="2009" name="Stand. Genomic Sci.">
        <title>Complete genome sequence of Sanguibacter keddieii type strain (ST-74).</title>
        <authorList>
            <person name="Ivanova N."/>
            <person name="Sikorski J."/>
            <person name="Sims D."/>
            <person name="Brettin T."/>
            <person name="Detter J.C."/>
            <person name="Han C."/>
            <person name="Lapidus A."/>
            <person name="Copeland A."/>
            <person name="Glavina Del Rio T."/>
            <person name="Nolan M."/>
            <person name="Chen F."/>
            <person name="Lucas S."/>
            <person name="Tice H."/>
            <person name="Cheng J.F."/>
            <person name="Bruce D."/>
            <person name="Goodwin L."/>
            <person name="Pitluck S."/>
            <person name="Pati A."/>
            <person name="Mavromatis K."/>
            <person name="Chen A."/>
            <person name="Palaniappan K."/>
            <person name="D'haeseleer P."/>
            <person name="Chain P."/>
            <person name="Bristow J."/>
            <person name="Eisen J.A."/>
            <person name="Markowitz V."/>
            <person name="Hugenholtz P."/>
            <person name="Goker M."/>
            <person name="Pukall R."/>
            <person name="Klenk H.P."/>
            <person name="Kyrpides N.C."/>
        </authorList>
    </citation>
    <scope>NUCLEOTIDE SEQUENCE [LARGE SCALE GENOMIC DNA]</scope>
    <source>
        <strain evidence="8">ATCC 51767 / DSM 10542 / NCFB 3025 / ST-74</strain>
    </source>
</reference>
<dbReference type="InterPro" id="IPR007627">
    <property type="entry name" value="RNA_pol_sigma70_r2"/>
</dbReference>
<dbReference type="InterPro" id="IPR013325">
    <property type="entry name" value="RNA_pol_sigma_r2"/>
</dbReference>
<keyword evidence="8" id="KW-1185">Reference proteome</keyword>
<dbReference type="PANTHER" id="PTHR43133:SF25">
    <property type="entry name" value="RNA POLYMERASE SIGMA FACTOR RFAY-RELATED"/>
    <property type="match status" value="1"/>
</dbReference>
<dbReference type="HOGENOM" id="CLU_047691_3_1_11"/>
<dbReference type="Proteomes" id="UP000000322">
    <property type="component" value="Chromosome"/>
</dbReference>
<dbReference type="NCBIfam" id="TIGR02937">
    <property type="entry name" value="sigma70-ECF"/>
    <property type="match status" value="1"/>
</dbReference>
<organism evidence="7 8">
    <name type="scientific">Sanguibacter keddieii (strain ATCC 51767 / DSM 10542 / NCFB 3025 / ST-74)</name>
    <dbReference type="NCBI Taxonomy" id="446469"/>
    <lineage>
        <taxon>Bacteria</taxon>
        <taxon>Bacillati</taxon>
        <taxon>Actinomycetota</taxon>
        <taxon>Actinomycetes</taxon>
        <taxon>Micrococcales</taxon>
        <taxon>Sanguibacteraceae</taxon>
        <taxon>Sanguibacter</taxon>
    </lineage>
</organism>
<dbReference type="GO" id="GO:0003677">
    <property type="term" value="F:DNA binding"/>
    <property type="evidence" value="ECO:0007669"/>
    <property type="project" value="InterPro"/>
</dbReference>
<gene>
    <name evidence="7" type="ordered locus">Sked_02780</name>
</gene>
<dbReference type="KEGG" id="ske:Sked_02780"/>
<feature type="domain" description="RNA polymerase sigma-70 region 2" evidence="5">
    <location>
        <begin position="6"/>
        <end position="68"/>
    </location>
</feature>